<dbReference type="STRING" id="1429867.A0A0G4NSY5"/>
<dbReference type="GO" id="GO:0005737">
    <property type="term" value="C:cytoplasm"/>
    <property type="evidence" value="ECO:0007669"/>
    <property type="project" value="TreeGrafter"/>
</dbReference>
<dbReference type="PANTHER" id="PTHR23422:SF11">
    <property type="entry name" value="DIPEPTIDYL PEPTIDASE 3"/>
    <property type="match status" value="1"/>
</dbReference>
<reference evidence="3 4" key="1">
    <citation type="journal article" date="2014" name="Nat. Commun.">
        <title>Multiple recent horizontal transfers of a large genomic region in cheese making fungi.</title>
        <authorList>
            <person name="Cheeseman K."/>
            <person name="Ropars J."/>
            <person name="Renault P."/>
            <person name="Dupont J."/>
            <person name="Gouzy J."/>
            <person name="Branca A."/>
            <person name="Abraham A.L."/>
            <person name="Ceppi M."/>
            <person name="Conseiller E."/>
            <person name="Debuchy R."/>
            <person name="Malagnac F."/>
            <person name="Goarin A."/>
            <person name="Silar P."/>
            <person name="Lacoste S."/>
            <person name="Sallet E."/>
            <person name="Bensimon A."/>
            <person name="Giraud T."/>
            <person name="Brygoo Y."/>
        </authorList>
    </citation>
    <scope>NUCLEOTIDE SEQUENCE [LARGE SCALE GENOMIC DNA]</scope>
    <source>
        <strain evidence="4">FM 013</strain>
    </source>
</reference>
<keyword evidence="2" id="KW-0378">Hydrolase</keyword>
<dbReference type="InterPro" id="IPR039461">
    <property type="entry name" value="Peptidase_M49"/>
</dbReference>
<dbReference type="PANTHER" id="PTHR23422">
    <property type="entry name" value="DIPEPTIDYL PEPTIDASE III-RELATED"/>
    <property type="match status" value="1"/>
</dbReference>
<dbReference type="AlphaFoldDB" id="A0A0G4NSY5"/>
<evidence type="ECO:0000313" key="3">
    <source>
        <dbReference type="EMBL" id="CRL17084.1"/>
    </source>
</evidence>
<dbReference type="GO" id="GO:0008239">
    <property type="term" value="F:dipeptidyl-peptidase activity"/>
    <property type="evidence" value="ECO:0007669"/>
    <property type="project" value="TreeGrafter"/>
</dbReference>
<dbReference type="Pfam" id="PF03571">
    <property type="entry name" value="Peptidase_M49"/>
    <property type="match status" value="1"/>
</dbReference>
<proteinExistence type="predicted"/>
<organism evidence="3 4">
    <name type="scientific">Penicillium camemberti (strain FM 013)</name>
    <dbReference type="NCBI Taxonomy" id="1429867"/>
    <lineage>
        <taxon>Eukaryota</taxon>
        <taxon>Fungi</taxon>
        <taxon>Dikarya</taxon>
        <taxon>Ascomycota</taxon>
        <taxon>Pezizomycotina</taxon>
        <taxon>Eurotiomycetes</taxon>
        <taxon>Eurotiomycetidae</taxon>
        <taxon>Eurotiales</taxon>
        <taxon>Aspergillaceae</taxon>
        <taxon>Penicillium</taxon>
    </lineage>
</organism>
<dbReference type="Proteomes" id="UP000053732">
    <property type="component" value="Unassembled WGS sequence"/>
</dbReference>
<sequence>MSSLNNRRNSETTHKLKARRVFYRLSDDTQDERLSKPYAHHLARACWHGSRIVLRQASPEAEGIFDFIIELHRACNGRWDDFGKRGIEQGDLNTWLEFAAAFLSNLGNYFQQNDGDRKATPEVPKDVLRKMADISPEASAKLEEIIGPMTTAQPAQLGYPDKTNQSSYYPGKEWISKEEIEAVTKVMETKGIAPENTRLQKHSHGNGLASENFDVFEILQASAEKDLEPQLLGDVKIEGHRPARVFLSRGDHNEEMAKICAELNEAHKYAAVGEQRSGLSQLIESFRTGDYKAFRSAHKTWVKDKAPRVEHCMGFLFGYRDPYGTRAEWLAVAGIAHPEETSQMRQLVEKSPELIRTLPWAVPDENDGKGPFEPSELDVPDFAIIHVLASVSSTVWEAMNITIDDDDDGKRHGVKNLVFGNRMSLNSSPGRPCYYVHSSEAEAYMGCAHILRFIGTAIHELIGHGSGKLLTETAPGSFNFDHKNPPISPVTGQSVKTWYGPGETWNSVFGKLAPTVEECRAFLVANYLADNREILALFGYDQNSTPTADDLIYYTYVNIGVEGLRALHSFKVEDQVWGGDHDQDGNGMMRVEYDPVAKRLLVHVDRSKVVSHGKPSIGRMLCKIHIWHSTADVDACRPFYEALSAVDGEYEIWRQIVVSNPEPMWKFVQPNTFLKDDGTIELREYEASNLGIIQSFFERKI</sequence>
<dbReference type="EMBL" id="HG793134">
    <property type="protein sequence ID" value="CRL17084.1"/>
    <property type="molecule type" value="Genomic_DNA"/>
</dbReference>
<dbReference type="GO" id="GO:0046872">
    <property type="term" value="F:metal ion binding"/>
    <property type="evidence" value="ECO:0007669"/>
    <property type="project" value="UniProtKB-KW"/>
</dbReference>
<protein>
    <submittedName>
        <fullName evidence="3">Peptidase M49, dipeptidyl-peptidase III</fullName>
    </submittedName>
</protein>
<name>A0A0G4NSY5_PENC3</name>
<accession>A0A0G4NSY5</accession>
<keyword evidence="1" id="KW-0479">Metal-binding</keyword>
<dbReference type="Gene3D" id="3.30.540.30">
    <property type="match status" value="3"/>
</dbReference>
<gene>
    <name evidence="3" type="ORF">PCAMFM013_S001g000044</name>
</gene>
<keyword evidence="4" id="KW-1185">Reference proteome</keyword>
<evidence type="ECO:0000256" key="2">
    <source>
        <dbReference type="ARBA" id="ARBA00022801"/>
    </source>
</evidence>
<evidence type="ECO:0000256" key="1">
    <source>
        <dbReference type="ARBA" id="ARBA00022723"/>
    </source>
</evidence>
<evidence type="ECO:0000313" key="4">
    <source>
        <dbReference type="Proteomes" id="UP000053732"/>
    </source>
</evidence>